<sequence length="200" mass="22220">MLVTSLGASAVLVFTVPHGAMSQPWPLVVGHAVCALVGVSVYKLLGFTVFSACMAVGLSILLMTYTRSIHPPGGATALYAVIGGDAVHQLGFHYLLCPIALNVALLLICAITFNWFFEWRRYPTHWFKLTRVHSNGPIQKGDNNFDSRICRDDLIYARDQLDSFVDITIDDLELILGLANEHRAQKRMKKNNESSKIMRT</sequence>
<evidence type="ECO:0000313" key="4">
    <source>
        <dbReference type="Proteomes" id="UP000004263"/>
    </source>
</evidence>
<feature type="transmembrane region" description="Helical" evidence="1">
    <location>
        <begin position="99"/>
        <end position="117"/>
    </location>
</feature>
<keyword evidence="1" id="KW-0472">Membrane</keyword>
<dbReference type="HOGENOM" id="CLU_040397_1_0_6"/>
<keyword evidence="1" id="KW-0812">Transmembrane</keyword>
<accession>Q1N5S7</accession>
<evidence type="ECO:0000313" key="3">
    <source>
        <dbReference type="EMBL" id="EAT13865.1"/>
    </source>
</evidence>
<dbReference type="PANTHER" id="PTHR33741:SF5">
    <property type="entry name" value="TRANSMEMBRANE PROTEIN DDB_G0269096-RELATED"/>
    <property type="match status" value="1"/>
</dbReference>
<name>Q1N5S7_9GAMM</name>
<evidence type="ECO:0000256" key="1">
    <source>
        <dbReference type="SAM" id="Phobius"/>
    </source>
</evidence>
<evidence type="ECO:0000259" key="2">
    <source>
        <dbReference type="Pfam" id="PF04982"/>
    </source>
</evidence>
<proteinExistence type="predicted"/>
<dbReference type="InterPro" id="IPR007065">
    <property type="entry name" value="HPP"/>
</dbReference>
<dbReference type="PANTHER" id="PTHR33741">
    <property type="entry name" value="TRANSMEMBRANE PROTEIN DDB_G0269096-RELATED"/>
    <property type="match status" value="1"/>
</dbReference>
<gene>
    <name evidence="3" type="ORF">RED65_10744</name>
</gene>
<organism evidence="3 4">
    <name type="scientific">Bermanella marisrubri</name>
    <dbReference type="NCBI Taxonomy" id="207949"/>
    <lineage>
        <taxon>Bacteria</taxon>
        <taxon>Pseudomonadati</taxon>
        <taxon>Pseudomonadota</taxon>
        <taxon>Gammaproteobacteria</taxon>
        <taxon>Oceanospirillales</taxon>
        <taxon>Oceanospirillaceae</taxon>
        <taxon>Bermanella</taxon>
    </lineage>
</organism>
<reference evidence="3 4" key="1">
    <citation type="submission" date="2006-03" db="EMBL/GenBank/DDBJ databases">
        <authorList>
            <person name="Pinhassi J."/>
            <person name="Pedros-Alio C."/>
            <person name="Ferriera S."/>
            <person name="Johnson J."/>
            <person name="Kravitz S."/>
            <person name="Halpern A."/>
            <person name="Remington K."/>
            <person name="Beeson K."/>
            <person name="Tran B."/>
            <person name="Rogers Y.-H."/>
            <person name="Friedman R."/>
            <person name="Venter J.C."/>
        </authorList>
    </citation>
    <scope>NUCLEOTIDE SEQUENCE [LARGE SCALE GENOMIC DNA]</scope>
    <source>
        <strain evidence="3 4">RED65</strain>
    </source>
</reference>
<dbReference type="Pfam" id="PF04982">
    <property type="entry name" value="TM_HPP"/>
    <property type="match status" value="1"/>
</dbReference>
<dbReference type="STRING" id="207949.RED65_10744"/>
<keyword evidence="1" id="KW-1133">Transmembrane helix</keyword>
<dbReference type="InterPro" id="IPR058581">
    <property type="entry name" value="TM_HPP"/>
</dbReference>
<protein>
    <submittedName>
        <fullName evidence="3">Putative CBS-domain-containing membrane protein</fullName>
    </submittedName>
</protein>
<dbReference type="AlphaFoldDB" id="Q1N5S7"/>
<comment type="caution">
    <text evidence="3">The sequence shown here is derived from an EMBL/GenBank/DDBJ whole genome shotgun (WGS) entry which is preliminary data.</text>
</comment>
<keyword evidence="4" id="KW-1185">Reference proteome</keyword>
<dbReference type="EMBL" id="AAQH01000001">
    <property type="protein sequence ID" value="EAT13865.1"/>
    <property type="molecule type" value="Genomic_DNA"/>
</dbReference>
<feature type="domain" description="HPP transmembrane region" evidence="2">
    <location>
        <begin position="1"/>
        <end position="123"/>
    </location>
</feature>
<dbReference type="Proteomes" id="UP000004263">
    <property type="component" value="Unassembled WGS sequence"/>
</dbReference>
<feature type="transmembrane region" description="Helical" evidence="1">
    <location>
        <begin position="46"/>
        <end position="65"/>
    </location>
</feature>